<keyword evidence="2" id="KW-1185">Reference proteome</keyword>
<sequence>MSISYIGKVIPSGAPRWLMGQRLHTPEKEKFKGYTDKGLAWGVVDKSKLSDIDFLELWPDDKTTTEIPPVVASLPNLKTLIIPSWFVPHLKAEDFPPGLDALQVGVLSENKPKVNWNKALVLKQIKLLSMGQVESDFYADSFPGLSNTLVITTGNKKLDLSEIAKCQHLKNLFLNKPDTVDAMNQAGAGQLQFAAWAQGKNEDFKGLKGYSHLRDAEIKWNKKLVSLEGLEHLPKLEQLDMLGCSKLENLGDIMKIKSLQWFRIMECGKAWTAHIDEITDKFTKAGFEKVRFEPDGNYSLLEVWRKYPPAK</sequence>
<dbReference type="EMBL" id="JACVFC010000002">
    <property type="protein sequence ID" value="MBC9932137.1"/>
    <property type="molecule type" value="Genomic_DNA"/>
</dbReference>
<dbReference type="RefSeq" id="WP_188089271.1">
    <property type="nucleotide sequence ID" value="NZ_JACVFC010000002.1"/>
</dbReference>
<evidence type="ECO:0000313" key="2">
    <source>
        <dbReference type="Proteomes" id="UP000659124"/>
    </source>
</evidence>
<dbReference type="Proteomes" id="UP000659124">
    <property type="component" value="Unassembled WGS sequence"/>
</dbReference>
<name>A0ABR7TNT9_9BACT</name>
<reference evidence="1 2" key="1">
    <citation type="submission" date="2020-09" db="EMBL/GenBank/DDBJ databases">
        <title>Genome sequences of type strains of Chitinophaga qingshengii and Chitinophaga varians.</title>
        <authorList>
            <person name="Kittiwongwattana C."/>
        </authorList>
    </citation>
    <scope>NUCLEOTIDE SEQUENCE [LARGE SCALE GENOMIC DNA]</scope>
    <source>
        <strain evidence="1 2">JCM 30026</strain>
    </source>
</reference>
<proteinExistence type="predicted"/>
<accession>A0ABR7TNT9</accession>
<protein>
    <recommendedName>
        <fullName evidence="3">Leucine-rich repeat domain-containing protein</fullName>
    </recommendedName>
</protein>
<gene>
    <name evidence="1" type="ORF">ICL07_17255</name>
</gene>
<dbReference type="InterPro" id="IPR032675">
    <property type="entry name" value="LRR_dom_sf"/>
</dbReference>
<organism evidence="1 2">
    <name type="scientific">Chitinophaga qingshengii</name>
    <dbReference type="NCBI Taxonomy" id="1569794"/>
    <lineage>
        <taxon>Bacteria</taxon>
        <taxon>Pseudomonadati</taxon>
        <taxon>Bacteroidota</taxon>
        <taxon>Chitinophagia</taxon>
        <taxon>Chitinophagales</taxon>
        <taxon>Chitinophagaceae</taxon>
        <taxon>Chitinophaga</taxon>
    </lineage>
</organism>
<dbReference type="SUPFAM" id="SSF52058">
    <property type="entry name" value="L domain-like"/>
    <property type="match status" value="1"/>
</dbReference>
<dbReference type="Gene3D" id="3.80.10.10">
    <property type="entry name" value="Ribonuclease Inhibitor"/>
    <property type="match status" value="1"/>
</dbReference>
<evidence type="ECO:0008006" key="3">
    <source>
        <dbReference type="Google" id="ProtNLM"/>
    </source>
</evidence>
<evidence type="ECO:0000313" key="1">
    <source>
        <dbReference type="EMBL" id="MBC9932137.1"/>
    </source>
</evidence>
<comment type="caution">
    <text evidence="1">The sequence shown here is derived from an EMBL/GenBank/DDBJ whole genome shotgun (WGS) entry which is preliminary data.</text>
</comment>